<dbReference type="AlphaFoldDB" id="A0A010Q1D0"/>
<feature type="compositionally biased region" description="Basic residues" evidence="1">
    <location>
        <begin position="15"/>
        <end position="29"/>
    </location>
</feature>
<name>A0A010Q1D0_9PEZI</name>
<feature type="region of interest" description="Disordered" evidence="1">
    <location>
        <begin position="101"/>
        <end position="127"/>
    </location>
</feature>
<evidence type="ECO:0000313" key="3">
    <source>
        <dbReference type="Proteomes" id="UP000020467"/>
    </source>
</evidence>
<feature type="region of interest" description="Disordered" evidence="1">
    <location>
        <begin position="1"/>
        <end position="60"/>
    </location>
</feature>
<dbReference type="EMBL" id="JARH01001050">
    <property type="protein sequence ID" value="EXF73627.1"/>
    <property type="molecule type" value="Genomic_DNA"/>
</dbReference>
<keyword evidence="3" id="KW-1185">Reference proteome</keyword>
<dbReference type="Proteomes" id="UP000020467">
    <property type="component" value="Unassembled WGS sequence"/>
</dbReference>
<dbReference type="HOGENOM" id="CLU_1806019_0_0_1"/>
<comment type="caution">
    <text evidence="2">The sequence shown here is derived from an EMBL/GenBank/DDBJ whole genome shotgun (WGS) entry which is preliminary data.</text>
</comment>
<evidence type="ECO:0000313" key="2">
    <source>
        <dbReference type="EMBL" id="EXF73627.1"/>
    </source>
</evidence>
<gene>
    <name evidence="2" type="ORF">CFIO01_07043</name>
</gene>
<feature type="compositionally biased region" description="Basic and acidic residues" evidence="1">
    <location>
        <begin position="32"/>
        <end position="43"/>
    </location>
</feature>
<evidence type="ECO:0000256" key="1">
    <source>
        <dbReference type="SAM" id="MobiDB-lite"/>
    </source>
</evidence>
<reference evidence="2 3" key="1">
    <citation type="submission" date="2014-02" db="EMBL/GenBank/DDBJ databases">
        <title>The genome sequence of Colletotrichum fioriniae PJ7.</title>
        <authorList>
            <person name="Baroncelli R."/>
            <person name="Thon M.R."/>
        </authorList>
    </citation>
    <scope>NUCLEOTIDE SEQUENCE [LARGE SCALE GENOMIC DNA]</scope>
    <source>
        <strain evidence="2 3">PJ7</strain>
    </source>
</reference>
<organism evidence="2 3">
    <name type="scientific">Colletotrichum fioriniae PJ7</name>
    <dbReference type="NCBI Taxonomy" id="1445577"/>
    <lineage>
        <taxon>Eukaryota</taxon>
        <taxon>Fungi</taxon>
        <taxon>Dikarya</taxon>
        <taxon>Ascomycota</taxon>
        <taxon>Pezizomycotina</taxon>
        <taxon>Sordariomycetes</taxon>
        <taxon>Hypocreomycetidae</taxon>
        <taxon>Glomerellales</taxon>
        <taxon>Glomerellaceae</taxon>
        <taxon>Colletotrichum</taxon>
        <taxon>Colletotrichum acutatum species complex</taxon>
    </lineage>
</organism>
<sequence>MSGFGGMPRPMGGSTKHRLRKQAHQRKLGVRAADRSQSRDTDGRMPQSGGGGGGRDSQLDWETVVKDAMLLSARRSWGGSGKCDEACGGWQQVKRSEWVPGLPCGAAPKREPTQDPSSTRKRPSATLLDFRLSGKAVGDSLNV</sequence>
<proteinExistence type="predicted"/>
<dbReference type="KEGG" id="cfj:CFIO01_07043"/>
<accession>A0A010Q1D0</accession>
<protein>
    <submittedName>
        <fullName evidence="2">Uncharacterized protein</fullName>
    </submittedName>
</protein>